<proteinExistence type="predicted"/>
<evidence type="ECO:0000256" key="1">
    <source>
        <dbReference type="ARBA" id="ARBA00022527"/>
    </source>
</evidence>
<organism evidence="3 4">
    <name type="scientific">Actinoplanes friuliensis DSM 7358</name>
    <dbReference type="NCBI Taxonomy" id="1246995"/>
    <lineage>
        <taxon>Bacteria</taxon>
        <taxon>Bacillati</taxon>
        <taxon>Actinomycetota</taxon>
        <taxon>Actinomycetes</taxon>
        <taxon>Micromonosporales</taxon>
        <taxon>Micromonosporaceae</taxon>
        <taxon>Actinoplanes</taxon>
    </lineage>
</organism>
<keyword evidence="4" id="KW-1185">Reference proteome</keyword>
<dbReference type="RefSeq" id="WP_023360729.1">
    <property type="nucleotide sequence ID" value="NC_022657.1"/>
</dbReference>
<evidence type="ECO:0000259" key="2">
    <source>
        <dbReference type="Pfam" id="PF13581"/>
    </source>
</evidence>
<dbReference type="EMBL" id="CP006272">
    <property type="protein sequence ID" value="AGZ40670.1"/>
    <property type="molecule type" value="Genomic_DNA"/>
</dbReference>
<dbReference type="Pfam" id="PF13581">
    <property type="entry name" value="HATPase_c_2"/>
    <property type="match status" value="1"/>
</dbReference>
<dbReference type="PANTHER" id="PTHR35526:SF3">
    <property type="entry name" value="ANTI-SIGMA-F FACTOR RSBW"/>
    <property type="match status" value="1"/>
</dbReference>
<protein>
    <submittedName>
        <fullName evidence="3">Putative anti-sigma regulatory factor</fullName>
    </submittedName>
</protein>
<dbReference type="AlphaFoldDB" id="U5VY87"/>
<dbReference type="HOGENOM" id="CLU_133205_1_0_11"/>
<dbReference type="Proteomes" id="UP000017746">
    <property type="component" value="Chromosome"/>
</dbReference>
<dbReference type="STRING" id="1246995.AFR_11905"/>
<evidence type="ECO:0000313" key="4">
    <source>
        <dbReference type="Proteomes" id="UP000017746"/>
    </source>
</evidence>
<sequence length="125" mass="13390">MTDLPATMTYSEVGDLKAVRDFVAARASSLGLPPVRVELLILAVSELTTNTLQHTDGAGRIHVWVRAGQLICDVVDSGPMRTFGRDMPAAGIVGGRGLAIVERICDDVETFPVEGGTMVRIRLDL</sequence>
<dbReference type="KEGG" id="afs:AFR_11905"/>
<dbReference type="PANTHER" id="PTHR35526">
    <property type="entry name" value="ANTI-SIGMA-F FACTOR RSBW-RELATED"/>
    <property type="match status" value="1"/>
</dbReference>
<feature type="domain" description="Histidine kinase/HSP90-like ATPase" evidence="2">
    <location>
        <begin position="13"/>
        <end position="122"/>
    </location>
</feature>
<dbReference type="PATRIC" id="fig|1246995.3.peg.2424"/>
<keyword evidence="1" id="KW-0418">Kinase</keyword>
<evidence type="ECO:0000313" key="3">
    <source>
        <dbReference type="EMBL" id="AGZ40670.1"/>
    </source>
</evidence>
<dbReference type="GO" id="GO:0004674">
    <property type="term" value="F:protein serine/threonine kinase activity"/>
    <property type="evidence" value="ECO:0007669"/>
    <property type="project" value="UniProtKB-KW"/>
</dbReference>
<reference evidence="3 4" key="1">
    <citation type="journal article" date="2014" name="J. Biotechnol.">
        <title>Complete genome sequence of the actinobacterium Actinoplanes friuliensis HAG 010964, producer of the lipopeptide antibiotic friulimycin.</title>
        <authorList>
            <person name="Ruckert C."/>
            <person name="Szczepanowski R."/>
            <person name="Albersmeier A."/>
            <person name="Goesmann A."/>
            <person name="Fischer N."/>
            <person name="Steinkamper A."/>
            <person name="Puhler A."/>
            <person name="Biener R."/>
            <person name="Schwartz D."/>
            <person name="Kalinowski J."/>
        </authorList>
    </citation>
    <scope>NUCLEOTIDE SEQUENCE [LARGE SCALE GENOMIC DNA]</scope>
    <source>
        <strain evidence="3 4">DSM 7358</strain>
    </source>
</reference>
<dbReference type="InterPro" id="IPR036890">
    <property type="entry name" value="HATPase_C_sf"/>
</dbReference>
<dbReference type="Gene3D" id="3.30.565.10">
    <property type="entry name" value="Histidine kinase-like ATPase, C-terminal domain"/>
    <property type="match status" value="1"/>
</dbReference>
<dbReference type="InterPro" id="IPR003594">
    <property type="entry name" value="HATPase_dom"/>
</dbReference>
<name>U5VY87_9ACTN</name>
<dbReference type="OrthoDB" id="3748385at2"/>
<keyword evidence="1" id="KW-0808">Transferase</keyword>
<dbReference type="eggNOG" id="COG2172">
    <property type="taxonomic scope" value="Bacteria"/>
</dbReference>
<dbReference type="SUPFAM" id="SSF55874">
    <property type="entry name" value="ATPase domain of HSP90 chaperone/DNA topoisomerase II/histidine kinase"/>
    <property type="match status" value="1"/>
</dbReference>
<accession>U5VY87</accession>
<keyword evidence="1" id="KW-0723">Serine/threonine-protein kinase</keyword>
<dbReference type="CDD" id="cd16936">
    <property type="entry name" value="HATPase_RsbW-like"/>
    <property type="match status" value="1"/>
</dbReference>
<gene>
    <name evidence="3" type="ORF">AFR_11905</name>
</gene>
<dbReference type="InterPro" id="IPR050267">
    <property type="entry name" value="Anti-sigma-factor_SerPK"/>
</dbReference>